<feature type="compositionally biased region" description="Low complexity" evidence="1">
    <location>
        <begin position="237"/>
        <end position="246"/>
    </location>
</feature>
<evidence type="ECO:0000256" key="1">
    <source>
        <dbReference type="SAM" id="MobiDB-lite"/>
    </source>
</evidence>
<name>A0A6J7MA64_9ZZZZ</name>
<feature type="region of interest" description="Disordered" evidence="1">
    <location>
        <begin position="206"/>
        <end position="256"/>
    </location>
</feature>
<sequence>MGDRERELRFIPPHSPCHDDPQRQPHPDASLGRPIFTAELDPGQTRERTRESREVLTTRSLTTAAVPTTHIRRSIHGQAIHHTSGSLSNADYKGVRAFGIVHATAATVAGGQAYESSPSHERETRGQLGREYRGKSEMLERSCMFTNETNDAEHDHRGFKSRHSPHEKSLQCNNFKRPPPKNLCQQCVSMIDTGVELTWPGSGAGHAATDGFPSPSNSGTLAASSSPRLSGRRTRPRPSTSCGSSRAAAATGRNAG</sequence>
<protein>
    <submittedName>
        <fullName evidence="2">Unannotated protein</fullName>
    </submittedName>
</protein>
<feature type="region of interest" description="Disordered" evidence="1">
    <location>
        <begin position="1"/>
        <end position="51"/>
    </location>
</feature>
<feature type="compositionally biased region" description="Basic and acidic residues" evidence="1">
    <location>
        <begin position="16"/>
        <end position="26"/>
    </location>
</feature>
<reference evidence="2" key="1">
    <citation type="submission" date="2020-05" db="EMBL/GenBank/DDBJ databases">
        <authorList>
            <person name="Chiriac C."/>
            <person name="Salcher M."/>
            <person name="Ghai R."/>
            <person name="Kavagutti S V."/>
        </authorList>
    </citation>
    <scope>NUCLEOTIDE SEQUENCE</scope>
</reference>
<feature type="compositionally biased region" description="Polar residues" evidence="1">
    <location>
        <begin position="214"/>
        <end position="223"/>
    </location>
</feature>
<gene>
    <name evidence="2" type="ORF">UFOPK3772_03663</name>
</gene>
<feature type="region of interest" description="Disordered" evidence="1">
    <location>
        <begin position="112"/>
        <end position="135"/>
    </location>
</feature>
<feature type="compositionally biased region" description="Basic and acidic residues" evidence="1">
    <location>
        <begin position="151"/>
        <end position="169"/>
    </location>
</feature>
<feature type="region of interest" description="Disordered" evidence="1">
    <location>
        <begin position="151"/>
        <end position="176"/>
    </location>
</feature>
<feature type="compositionally biased region" description="Basic and acidic residues" evidence="1">
    <location>
        <begin position="118"/>
        <end position="135"/>
    </location>
</feature>
<accession>A0A6J7MA64</accession>
<proteinExistence type="predicted"/>
<dbReference type="EMBL" id="CAFBNE010000258">
    <property type="protein sequence ID" value="CAB4975399.1"/>
    <property type="molecule type" value="Genomic_DNA"/>
</dbReference>
<evidence type="ECO:0000313" key="2">
    <source>
        <dbReference type="EMBL" id="CAB4975399.1"/>
    </source>
</evidence>
<organism evidence="2">
    <name type="scientific">freshwater metagenome</name>
    <dbReference type="NCBI Taxonomy" id="449393"/>
    <lineage>
        <taxon>unclassified sequences</taxon>
        <taxon>metagenomes</taxon>
        <taxon>ecological metagenomes</taxon>
    </lineage>
</organism>
<dbReference type="AlphaFoldDB" id="A0A6J7MA64"/>